<evidence type="ECO:0000313" key="14">
    <source>
        <dbReference type="Proteomes" id="UP000736335"/>
    </source>
</evidence>
<keyword evidence="14" id="KW-1185">Reference proteome</keyword>
<dbReference type="InterPro" id="IPR000537">
    <property type="entry name" value="UbiA_prenyltransferase"/>
</dbReference>
<comment type="function">
    <text evidence="11">Converts protoheme IX and farnesyl diphosphate to heme O.</text>
</comment>
<keyword evidence="9 11" id="KW-0472">Membrane</keyword>
<dbReference type="AlphaFoldDB" id="A0A9P6LAM0"/>
<dbReference type="OrthoDB" id="5211at2759"/>
<comment type="caution">
    <text evidence="13">The sequence shown here is derived from an EMBL/GenBank/DDBJ whole genome shotgun (WGS) entry which is preliminary data.</text>
</comment>
<gene>
    <name evidence="13" type="ORF">BJ322DRAFT_373416</name>
</gene>
<feature type="transmembrane region" description="Helical" evidence="12">
    <location>
        <begin position="177"/>
        <end position="195"/>
    </location>
</feature>
<evidence type="ECO:0000256" key="9">
    <source>
        <dbReference type="ARBA" id="ARBA00023136"/>
    </source>
</evidence>
<evidence type="ECO:0000256" key="5">
    <source>
        <dbReference type="ARBA" id="ARBA00022946"/>
    </source>
</evidence>
<evidence type="ECO:0000256" key="1">
    <source>
        <dbReference type="ARBA" id="ARBA00004225"/>
    </source>
</evidence>
<evidence type="ECO:0000256" key="6">
    <source>
        <dbReference type="ARBA" id="ARBA00022989"/>
    </source>
</evidence>
<proteinExistence type="inferred from homology"/>
<dbReference type="Proteomes" id="UP000736335">
    <property type="component" value="Unassembled WGS sequence"/>
</dbReference>
<feature type="transmembrane region" description="Helical" evidence="12">
    <location>
        <begin position="261"/>
        <end position="282"/>
    </location>
</feature>
<keyword evidence="3 11" id="KW-0808">Transferase</keyword>
<accession>A0A9P6LAM0</accession>
<sequence>MARFILPWRISRTCRSFTAAASPRSLAFTSFFNRNQGWSSKRPGYTQFDESASPPIPLSAYRLPPSLTTRTLPKLYTQLSKSRLTFLVVLTSMAGVAISPLPANVPTLLATAVGTALCSASANTLNQIQEVPFDAQMVRTRMRPLVRKAISSLHATGFAVVTGALGPILLYTMVNPTTAALGLTNIALYAGAYTWMKRRTIWNTWAGAVVGAIPPLMGWTACGGKLLPSTAYTPEYFLPSFLSGPAISVDLSLIDNPLGPLALFILLFSWQFPHFNALSHLYRGSYAQAGYKMLSVLSPAKNALVSLRHAIILIPTCSILFPLSGLTTWTFAATSLIPGSVLLRAAWKMWRTGSEKDARSLFQHSLWHLPAILGLMMVHKNGVDWGDWFGKRDEIRIDSDAGS</sequence>
<dbReference type="PROSITE" id="PS00943">
    <property type="entry name" value="UBIA"/>
    <property type="match status" value="1"/>
</dbReference>
<reference evidence="13" key="1">
    <citation type="journal article" date="2020" name="Nat. Commun.">
        <title>Large-scale genome sequencing of mycorrhizal fungi provides insights into the early evolution of symbiotic traits.</title>
        <authorList>
            <person name="Miyauchi S."/>
            <person name="Kiss E."/>
            <person name="Kuo A."/>
            <person name="Drula E."/>
            <person name="Kohler A."/>
            <person name="Sanchez-Garcia M."/>
            <person name="Morin E."/>
            <person name="Andreopoulos B."/>
            <person name="Barry K.W."/>
            <person name="Bonito G."/>
            <person name="Buee M."/>
            <person name="Carver A."/>
            <person name="Chen C."/>
            <person name="Cichocki N."/>
            <person name="Clum A."/>
            <person name="Culley D."/>
            <person name="Crous P.W."/>
            <person name="Fauchery L."/>
            <person name="Girlanda M."/>
            <person name="Hayes R.D."/>
            <person name="Keri Z."/>
            <person name="LaButti K."/>
            <person name="Lipzen A."/>
            <person name="Lombard V."/>
            <person name="Magnuson J."/>
            <person name="Maillard F."/>
            <person name="Murat C."/>
            <person name="Nolan M."/>
            <person name="Ohm R.A."/>
            <person name="Pangilinan J."/>
            <person name="Pereira M.F."/>
            <person name="Perotto S."/>
            <person name="Peter M."/>
            <person name="Pfister S."/>
            <person name="Riley R."/>
            <person name="Sitrit Y."/>
            <person name="Stielow J.B."/>
            <person name="Szollosi G."/>
            <person name="Zifcakova L."/>
            <person name="Stursova M."/>
            <person name="Spatafora J.W."/>
            <person name="Tedersoo L."/>
            <person name="Vaario L.M."/>
            <person name="Yamada A."/>
            <person name="Yan M."/>
            <person name="Wang P."/>
            <person name="Xu J."/>
            <person name="Bruns T."/>
            <person name="Baldrian P."/>
            <person name="Vilgalys R."/>
            <person name="Dunand C."/>
            <person name="Henrissat B."/>
            <person name="Grigoriev I.V."/>
            <person name="Hibbett D."/>
            <person name="Nagy L.G."/>
            <person name="Martin F.M."/>
        </authorList>
    </citation>
    <scope>NUCLEOTIDE SEQUENCE</scope>
    <source>
        <strain evidence="13">UH-Tt-Lm1</strain>
    </source>
</reference>
<dbReference type="CDD" id="cd13957">
    <property type="entry name" value="PT_UbiA_Cox10"/>
    <property type="match status" value="1"/>
</dbReference>
<name>A0A9P6LAM0_9AGAM</name>
<dbReference type="EC" id="2.5.1.-" evidence="11"/>
<dbReference type="Pfam" id="PF01040">
    <property type="entry name" value="UbiA"/>
    <property type="match status" value="1"/>
</dbReference>
<reference evidence="13" key="2">
    <citation type="submission" date="2020-11" db="EMBL/GenBank/DDBJ databases">
        <authorList>
            <consortium name="DOE Joint Genome Institute"/>
            <person name="Kuo A."/>
            <person name="Miyauchi S."/>
            <person name="Kiss E."/>
            <person name="Drula E."/>
            <person name="Kohler A."/>
            <person name="Sanchez-Garcia M."/>
            <person name="Andreopoulos B."/>
            <person name="Barry K.W."/>
            <person name="Bonito G."/>
            <person name="Buee M."/>
            <person name="Carver A."/>
            <person name="Chen C."/>
            <person name="Cichocki N."/>
            <person name="Clum A."/>
            <person name="Culley D."/>
            <person name="Crous P.W."/>
            <person name="Fauchery L."/>
            <person name="Girlanda M."/>
            <person name="Hayes R."/>
            <person name="Keri Z."/>
            <person name="Labutti K."/>
            <person name="Lipzen A."/>
            <person name="Lombard V."/>
            <person name="Magnuson J."/>
            <person name="Maillard F."/>
            <person name="Morin E."/>
            <person name="Murat C."/>
            <person name="Nolan M."/>
            <person name="Ohm R."/>
            <person name="Pangilinan J."/>
            <person name="Pereira M."/>
            <person name="Perotto S."/>
            <person name="Peter M."/>
            <person name="Riley R."/>
            <person name="Sitrit Y."/>
            <person name="Stielow B."/>
            <person name="Szollosi G."/>
            <person name="Zifcakova L."/>
            <person name="Stursova M."/>
            <person name="Spatafora J.W."/>
            <person name="Tedersoo L."/>
            <person name="Vaario L.-M."/>
            <person name="Yamada A."/>
            <person name="Yan M."/>
            <person name="Wang P."/>
            <person name="Xu J."/>
            <person name="Bruns T."/>
            <person name="Baldrian P."/>
            <person name="Vilgalys R."/>
            <person name="Henrissat B."/>
            <person name="Grigoriev I.V."/>
            <person name="Hibbett D."/>
            <person name="Nagy L.G."/>
            <person name="Martin F.M."/>
        </authorList>
    </citation>
    <scope>NUCLEOTIDE SEQUENCE</scope>
    <source>
        <strain evidence="13">UH-Tt-Lm1</strain>
    </source>
</reference>
<evidence type="ECO:0000313" key="13">
    <source>
        <dbReference type="EMBL" id="KAF9790266.1"/>
    </source>
</evidence>
<keyword evidence="7 11" id="KW-0496">Mitochondrion</keyword>
<dbReference type="PIRSF" id="PIRSF001773">
    <property type="entry name" value="COX10"/>
    <property type="match status" value="1"/>
</dbReference>
<evidence type="ECO:0000256" key="4">
    <source>
        <dbReference type="ARBA" id="ARBA00022692"/>
    </source>
</evidence>
<evidence type="ECO:0000256" key="11">
    <source>
        <dbReference type="PIRNR" id="PIRNR001773"/>
    </source>
</evidence>
<protein>
    <recommendedName>
        <fullName evidence="2 11">Protoheme IX farnesyltransferase, mitochondrial</fullName>
        <ecNumber evidence="11">2.5.1.-</ecNumber>
    </recommendedName>
    <alternativeName>
        <fullName evidence="10 11">Heme O synthase</fullName>
    </alternativeName>
</protein>
<dbReference type="InterPro" id="IPR030470">
    <property type="entry name" value="UbiA_prenylTrfase_CS"/>
</dbReference>
<keyword evidence="6 12" id="KW-1133">Transmembrane helix</keyword>
<evidence type="ECO:0000256" key="12">
    <source>
        <dbReference type="SAM" id="Phobius"/>
    </source>
</evidence>
<evidence type="ECO:0000256" key="10">
    <source>
        <dbReference type="ARBA" id="ARBA00030253"/>
    </source>
</evidence>
<dbReference type="GO" id="GO:0006784">
    <property type="term" value="P:heme A biosynthetic process"/>
    <property type="evidence" value="ECO:0007669"/>
    <property type="project" value="TreeGrafter"/>
</dbReference>
<keyword evidence="4 12" id="KW-0812">Transmembrane</keyword>
<dbReference type="GO" id="GO:0031966">
    <property type="term" value="C:mitochondrial membrane"/>
    <property type="evidence" value="ECO:0007669"/>
    <property type="project" value="UniProtKB-SubCell"/>
</dbReference>
<dbReference type="InterPro" id="IPR044878">
    <property type="entry name" value="UbiA_sf"/>
</dbReference>
<evidence type="ECO:0000256" key="8">
    <source>
        <dbReference type="ARBA" id="ARBA00023133"/>
    </source>
</evidence>
<dbReference type="GO" id="GO:0008495">
    <property type="term" value="F:protoheme IX farnesyltransferase activity"/>
    <property type="evidence" value="ECO:0007669"/>
    <property type="project" value="InterPro"/>
</dbReference>
<evidence type="ECO:0000256" key="2">
    <source>
        <dbReference type="ARBA" id="ARBA00016335"/>
    </source>
</evidence>
<dbReference type="PANTHER" id="PTHR43448">
    <property type="entry name" value="PROTOHEME IX FARNESYLTRANSFERASE, MITOCHONDRIAL"/>
    <property type="match status" value="1"/>
</dbReference>
<feature type="transmembrane region" description="Helical" evidence="12">
    <location>
        <begin position="149"/>
        <end position="171"/>
    </location>
</feature>
<dbReference type="FunFam" id="1.10.357.140:FF:000004">
    <property type="entry name" value="Protoheme IX farnesyltransferase, mitochondrial"/>
    <property type="match status" value="1"/>
</dbReference>
<dbReference type="EMBL" id="WIUZ02000002">
    <property type="protein sequence ID" value="KAF9790266.1"/>
    <property type="molecule type" value="Genomic_DNA"/>
</dbReference>
<dbReference type="InterPro" id="IPR016315">
    <property type="entry name" value="Protohaem_IX_farnesylTrfase_mt"/>
</dbReference>
<evidence type="ECO:0000256" key="3">
    <source>
        <dbReference type="ARBA" id="ARBA00022679"/>
    </source>
</evidence>
<dbReference type="PANTHER" id="PTHR43448:SF2">
    <property type="entry name" value="PROTOHEME IX FARNESYLTRANSFERASE, MITOCHONDRIAL"/>
    <property type="match status" value="1"/>
</dbReference>
<comment type="similarity">
    <text evidence="11">Belongs to the ubiA prenyltransferase family.</text>
</comment>
<feature type="transmembrane region" description="Helical" evidence="12">
    <location>
        <begin position="303"/>
        <end position="323"/>
    </location>
</feature>
<evidence type="ECO:0000256" key="7">
    <source>
        <dbReference type="ARBA" id="ARBA00023128"/>
    </source>
</evidence>
<keyword evidence="5" id="KW-0809">Transit peptide</keyword>
<organism evidence="13 14">
    <name type="scientific">Thelephora terrestris</name>
    <dbReference type="NCBI Taxonomy" id="56493"/>
    <lineage>
        <taxon>Eukaryota</taxon>
        <taxon>Fungi</taxon>
        <taxon>Dikarya</taxon>
        <taxon>Basidiomycota</taxon>
        <taxon>Agaricomycotina</taxon>
        <taxon>Agaricomycetes</taxon>
        <taxon>Thelephorales</taxon>
        <taxon>Thelephoraceae</taxon>
        <taxon>Thelephora</taxon>
    </lineage>
</organism>
<keyword evidence="8 11" id="KW-0350">Heme biosynthesis</keyword>
<feature type="transmembrane region" description="Helical" evidence="12">
    <location>
        <begin position="202"/>
        <end position="221"/>
    </location>
</feature>
<comment type="subcellular location">
    <subcellularLocation>
        <location evidence="1">Mitochondrion membrane</location>
        <topology evidence="1">Multi-pass membrane protein</topology>
    </subcellularLocation>
</comment>
<dbReference type="HAMAP" id="MF_00154">
    <property type="entry name" value="CyoE_CtaB"/>
    <property type="match status" value="1"/>
</dbReference>
<dbReference type="InterPro" id="IPR006369">
    <property type="entry name" value="Protohaem_IX_farnesylTrfase"/>
</dbReference>
<dbReference type="Gene3D" id="1.10.357.140">
    <property type="entry name" value="UbiA prenyltransferase"/>
    <property type="match status" value="1"/>
</dbReference>